<organism evidence="1">
    <name type="scientific">Oikopleura dioica</name>
    <name type="common">Tunicate</name>
    <dbReference type="NCBI Taxonomy" id="34765"/>
    <lineage>
        <taxon>Eukaryota</taxon>
        <taxon>Metazoa</taxon>
        <taxon>Chordata</taxon>
        <taxon>Tunicata</taxon>
        <taxon>Appendicularia</taxon>
        <taxon>Copelata</taxon>
        <taxon>Oikopleuridae</taxon>
        <taxon>Oikopleura</taxon>
    </lineage>
</organism>
<accession>E4XSR2</accession>
<dbReference type="EMBL" id="HE774624">
    <property type="protein sequence ID" value="CCG47867.1"/>
    <property type="molecule type" value="Genomic_DNA"/>
</dbReference>
<name>E4XSR2_OIKDI</name>
<dbReference type="AlphaFoldDB" id="E4XSR2"/>
<gene>
    <name evidence="2" type="primary">oik27</name>
    <name evidence="1" type="ORF">GSOID_T00002833001</name>
</gene>
<dbReference type="Proteomes" id="UP000001307">
    <property type="component" value="Unassembled WGS sequence"/>
</dbReference>
<proteinExistence type="predicted"/>
<dbReference type="InParanoid" id="E4XSR2"/>
<dbReference type="EMBL" id="FN653139">
    <property type="protein sequence ID" value="CBY12774.1"/>
    <property type="molecule type" value="Genomic_DNA"/>
</dbReference>
<evidence type="ECO:0000313" key="1">
    <source>
        <dbReference type="EMBL" id="CBY12774.1"/>
    </source>
</evidence>
<evidence type="ECO:0000313" key="3">
    <source>
        <dbReference type="Proteomes" id="UP000001307"/>
    </source>
</evidence>
<protein>
    <submittedName>
        <fullName evidence="2">Oikosin 27</fullName>
    </submittedName>
</protein>
<keyword evidence="3" id="KW-1185">Reference proteome</keyword>
<reference evidence="2" key="2">
    <citation type="submission" date="2012-03" db="EMBL/GenBank/DDBJ databases">
        <title>The evolving proteome of a complex extracellular matrix, the Oikopleura house.</title>
        <authorList>
            <person name="Hosp J."/>
            <person name="Sagane Y."/>
            <person name="Danks G."/>
            <person name="Thompson E.M."/>
        </authorList>
    </citation>
    <scope>NUCLEOTIDE SEQUENCE</scope>
</reference>
<dbReference type="OrthoDB" id="10349928at2759"/>
<sequence>MKFSLAILAAASAEMSQEFYDRRLVINEHFNRFASEALDLAHNKKDQKYHFKFNKYLTLISSSLNDDGTRCNAEVVDADDITVFSADDMCKLNSQLNSAISSLARQWACNGRGDVSRQVVRRMKKLKNQYAGRKCE</sequence>
<reference evidence="1" key="1">
    <citation type="journal article" date="2010" name="Science">
        <title>Plasticity of animal genome architecture unmasked by rapid evolution of a pelagic tunicate.</title>
        <authorList>
            <person name="Denoeud F."/>
            <person name="Henriet S."/>
            <person name="Mungpakdee S."/>
            <person name="Aury J.M."/>
            <person name="Da Silva C."/>
            <person name="Brinkmann H."/>
            <person name="Mikhaleva J."/>
            <person name="Olsen L.C."/>
            <person name="Jubin C."/>
            <person name="Canestro C."/>
            <person name="Bouquet J.M."/>
            <person name="Danks G."/>
            <person name="Poulain J."/>
            <person name="Campsteijn C."/>
            <person name="Adamski M."/>
            <person name="Cross I."/>
            <person name="Yadetie F."/>
            <person name="Muffato M."/>
            <person name="Louis A."/>
            <person name="Butcher S."/>
            <person name="Tsagkogeorga G."/>
            <person name="Konrad A."/>
            <person name="Singh S."/>
            <person name="Jensen M.F."/>
            <person name="Cong E.H."/>
            <person name="Eikeseth-Otteraa H."/>
            <person name="Noel B."/>
            <person name="Anthouard V."/>
            <person name="Porcel B.M."/>
            <person name="Kachouri-Lafond R."/>
            <person name="Nishino A."/>
            <person name="Ugolini M."/>
            <person name="Chourrout P."/>
            <person name="Nishida H."/>
            <person name="Aasland R."/>
            <person name="Huzurbazar S."/>
            <person name="Westhof E."/>
            <person name="Delsuc F."/>
            <person name="Lehrach H."/>
            <person name="Reinhardt R."/>
            <person name="Weissenbach J."/>
            <person name="Roy S.W."/>
            <person name="Artiguenave F."/>
            <person name="Postlethwait J.H."/>
            <person name="Manak J.R."/>
            <person name="Thompson E.M."/>
            <person name="Jaillon O."/>
            <person name="Du Pasquier L."/>
            <person name="Boudinot P."/>
            <person name="Liberles D.A."/>
            <person name="Volff J.N."/>
            <person name="Philippe H."/>
            <person name="Lenhard B."/>
            <person name="Roest Crollius H."/>
            <person name="Wincker P."/>
            <person name="Chourrout D."/>
        </authorList>
    </citation>
    <scope>NUCLEOTIDE SEQUENCE [LARGE SCALE GENOMIC DNA]</scope>
</reference>
<evidence type="ECO:0000313" key="2">
    <source>
        <dbReference type="EMBL" id="CCG47867.1"/>
    </source>
</evidence>